<dbReference type="AlphaFoldDB" id="G0MSS7"/>
<gene>
    <name evidence="1" type="ORF">CAEBREN_00537</name>
</gene>
<dbReference type="eggNOG" id="ENOG502TKW7">
    <property type="taxonomic scope" value="Eukaryota"/>
</dbReference>
<accession>G0MSS7</accession>
<evidence type="ECO:0000313" key="2">
    <source>
        <dbReference type="Proteomes" id="UP000008068"/>
    </source>
</evidence>
<dbReference type="OrthoDB" id="5780911at2759"/>
<proteinExistence type="predicted"/>
<dbReference type="HOGENOM" id="CLU_093961_0_0_1"/>
<sequence>MADPRPPEYHDIMRKIRAKFSAASDFEEDIEVHMDEFEMFEKRLKMENKEIFLRAITTPPDDDGTGIHLGRTFYHWGFYIISNGKKDVQFFSYHPPAPTKKPRQSIIFTRTFMERKELTYKDYLEVRMNANPDYRANKNYFVPQPDPVRNEEDDRNAKAALTNQKILLERAPSMIHQIEKDCVLYINDRLEEYLEVCLKNS</sequence>
<name>G0MSS7_CAEBE</name>
<protein>
    <submittedName>
        <fullName evidence="1">Uncharacterized protein</fullName>
    </submittedName>
</protein>
<keyword evidence="2" id="KW-1185">Reference proteome</keyword>
<dbReference type="EMBL" id="GL379810">
    <property type="protein sequence ID" value="EGT43143.1"/>
    <property type="molecule type" value="Genomic_DNA"/>
</dbReference>
<dbReference type="InParanoid" id="G0MSS7"/>
<dbReference type="Proteomes" id="UP000008068">
    <property type="component" value="Unassembled WGS sequence"/>
</dbReference>
<reference evidence="2" key="1">
    <citation type="submission" date="2011-07" db="EMBL/GenBank/DDBJ databases">
        <authorList>
            <consortium name="Caenorhabditis brenneri Sequencing and Analysis Consortium"/>
            <person name="Wilson R.K."/>
        </authorList>
    </citation>
    <scope>NUCLEOTIDE SEQUENCE [LARGE SCALE GENOMIC DNA]</scope>
    <source>
        <strain evidence="2">PB2801</strain>
    </source>
</reference>
<evidence type="ECO:0000313" key="1">
    <source>
        <dbReference type="EMBL" id="EGT43143.1"/>
    </source>
</evidence>
<organism evidence="2">
    <name type="scientific">Caenorhabditis brenneri</name>
    <name type="common">Nematode worm</name>
    <dbReference type="NCBI Taxonomy" id="135651"/>
    <lineage>
        <taxon>Eukaryota</taxon>
        <taxon>Metazoa</taxon>
        <taxon>Ecdysozoa</taxon>
        <taxon>Nematoda</taxon>
        <taxon>Chromadorea</taxon>
        <taxon>Rhabditida</taxon>
        <taxon>Rhabditina</taxon>
        <taxon>Rhabditomorpha</taxon>
        <taxon>Rhabditoidea</taxon>
        <taxon>Rhabditidae</taxon>
        <taxon>Peloderinae</taxon>
        <taxon>Caenorhabditis</taxon>
    </lineage>
</organism>